<dbReference type="OrthoDB" id="9804891at2"/>
<evidence type="ECO:0000259" key="1">
    <source>
        <dbReference type="Pfam" id="PF03992"/>
    </source>
</evidence>
<organism evidence="2 3">
    <name type="scientific">Mucilaginibacter pedocola</name>
    <dbReference type="NCBI Taxonomy" id="1792845"/>
    <lineage>
        <taxon>Bacteria</taxon>
        <taxon>Pseudomonadati</taxon>
        <taxon>Bacteroidota</taxon>
        <taxon>Sphingobacteriia</taxon>
        <taxon>Sphingobacteriales</taxon>
        <taxon>Sphingobacteriaceae</taxon>
        <taxon>Mucilaginibacter</taxon>
    </lineage>
</organism>
<dbReference type="AlphaFoldDB" id="A0A1S9P7E9"/>
<dbReference type="Pfam" id="PF03992">
    <property type="entry name" value="ABM"/>
    <property type="match status" value="1"/>
</dbReference>
<gene>
    <name evidence="2" type="ORF">BC343_19280</name>
</gene>
<evidence type="ECO:0000313" key="2">
    <source>
        <dbReference type="EMBL" id="OOQ56578.1"/>
    </source>
</evidence>
<reference evidence="2 3" key="1">
    <citation type="submission" date="2016-07" db="EMBL/GenBank/DDBJ databases">
        <title>Genomic analysis of zinc-resistant bacterium Mucilaginibacter pedocola TBZ30.</title>
        <authorList>
            <person name="Huang J."/>
            <person name="Tang J."/>
        </authorList>
    </citation>
    <scope>NUCLEOTIDE SEQUENCE [LARGE SCALE GENOMIC DNA]</scope>
    <source>
        <strain evidence="2 3">TBZ30</strain>
    </source>
</reference>
<evidence type="ECO:0000313" key="3">
    <source>
        <dbReference type="Proteomes" id="UP000189739"/>
    </source>
</evidence>
<comment type="caution">
    <text evidence="2">The sequence shown here is derived from an EMBL/GenBank/DDBJ whole genome shotgun (WGS) entry which is preliminary data.</text>
</comment>
<keyword evidence="2" id="KW-0560">Oxidoreductase</keyword>
<dbReference type="EMBL" id="MBTF01000039">
    <property type="protein sequence ID" value="OOQ56578.1"/>
    <property type="molecule type" value="Genomic_DNA"/>
</dbReference>
<dbReference type="Proteomes" id="UP000189739">
    <property type="component" value="Unassembled WGS sequence"/>
</dbReference>
<keyword evidence="2" id="KW-0503">Monooxygenase</keyword>
<dbReference type="Gene3D" id="3.30.70.100">
    <property type="match status" value="1"/>
</dbReference>
<sequence length="97" mass="10415">MENLALLARFEAKPGKEQQVADFLKSALPLAEAEPGTIRWYAWQIGSSTFGIFDTFADDAGRDAHLGGEIAKALLASADELLAAPPVIDKVNILAFK</sequence>
<dbReference type="InterPro" id="IPR011008">
    <property type="entry name" value="Dimeric_a/b-barrel"/>
</dbReference>
<protein>
    <submittedName>
        <fullName evidence="2">Antibiotic biosynthesis monooxygenase</fullName>
    </submittedName>
</protein>
<dbReference type="InterPro" id="IPR007138">
    <property type="entry name" value="ABM_dom"/>
</dbReference>
<keyword evidence="3" id="KW-1185">Reference proteome</keyword>
<dbReference type="RefSeq" id="WP_078351540.1">
    <property type="nucleotide sequence ID" value="NZ_MBTF01000039.1"/>
</dbReference>
<feature type="domain" description="ABM" evidence="1">
    <location>
        <begin position="5"/>
        <end position="73"/>
    </location>
</feature>
<accession>A0A1S9P7E9</accession>
<name>A0A1S9P7E9_9SPHI</name>
<dbReference type="GO" id="GO:0004497">
    <property type="term" value="F:monooxygenase activity"/>
    <property type="evidence" value="ECO:0007669"/>
    <property type="project" value="UniProtKB-KW"/>
</dbReference>
<dbReference type="SUPFAM" id="SSF54909">
    <property type="entry name" value="Dimeric alpha+beta barrel"/>
    <property type="match status" value="1"/>
</dbReference>
<proteinExistence type="predicted"/>